<reference evidence="5 6" key="1">
    <citation type="journal article" date="2024" name="Nat. Commun.">
        <title>Phylogenomics reveals the evolutionary origins of lichenization in chlorophyte algae.</title>
        <authorList>
            <person name="Puginier C."/>
            <person name="Libourel C."/>
            <person name="Otte J."/>
            <person name="Skaloud P."/>
            <person name="Haon M."/>
            <person name="Grisel S."/>
            <person name="Petersen M."/>
            <person name="Berrin J.G."/>
            <person name="Delaux P.M."/>
            <person name="Dal Grande F."/>
            <person name="Keller J."/>
        </authorList>
    </citation>
    <scope>NUCLEOTIDE SEQUENCE [LARGE SCALE GENOMIC DNA]</scope>
    <source>
        <strain evidence="5 6">SAG 2043</strain>
    </source>
</reference>
<dbReference type="InterPro" id="IPR001680">
    <property type="entry name" value="WD40_rpt"/>
</dbReference>
<dbReference type="InterPro" id="IPR040132">
    <property type="entry name" value="Tex1/THOC3"/>
</dbReference>
<keyword evidence="1 4" id="KW-0853">WD repeat</keyword>
<evidence type="ECO:0000256" key="2">
    <source>
        <dbReference type="ARBA" id="ARBA00022737"/>
    </source>
</evidence>
<keyword evidence="6" id="KW-1185">Reference proteome</keyword>
<dbReference type="InterPro" id="IPR020472">
    <property type="entry name" value="WD40_PAC1"/>
</dbReference>
<feature type="repeat" description="WD" evidence="4">
    <location>
        <begin position="20"/>
        <end position="54"/>
    </location>
</feature>
<dbReference type="Gene3D" id="2.130.10.10">
    <property type="entry name" value="YVTN repeat-like/Quinoprotein amine dehydrogenase"/>
    <property type="match status" value="2"/>
</dbReference>
<dbReference type="InterPro" id="IPR015943">
    <property type="entry name" value="WD40/YVTN_repeat-like_dom_sf"/>
</dbReference>
<comment type="caution">
    <text evidence="5">The sequence shown here is derived from an EMBL/GenBank/DDBJ whole genome shotgun (WGS) entry which is preliminary data.</text>
</comment>
<dbReference type="PANTHER" id="PTHR22839">
    <property type="entry name" value="THO COMPLEX SUBUNIT 3 THO3"/>
    <property type="match status" value="1"/>
</dbReference>
<dbReference type="PROSITE" id="PS50082">
    <property type="entry name" value="WD_REPEATS_2"/>
    <property type="match status" value="3"/>
</dbReference>
<dbReference type="SMART" id="SM00320">
    <property type="entry name" value="WD40"/>
    <property type="match status" value="5"/>
</dbReference>
<dbReference type="Pfam" id="PF00400">
    <property type="entry name" value="WD40"/>
    <property type="match status" value="3"/>
</dbReference>
<organism evidence="5 6">
    <name type="scientific">[Myrmecia] bisecta</name>
    <dbReference type="NCBI Taxonomy" id="41462"/>
    <lineage>
        <taxon>Eukaryota</taxon>
        <taxon>Viridiplantae</taxon>
        <taxon>Chlorophyta</taxon>
        <taxon>core chlorophytes</taxon>
        <taxon>Trebouxiophyceae</taxon>
        <taxon>Trebouxiales</taxon>
        <taxon>Trebouxiaceae</taxon>
        <taxon>Myrmecia</taxon>
    </lineage>
</organism>
<dbReference type="CDD" id="cd00200">
    <property type="entry name" value="WD40"/>
    <property type="match status" value="1"/>
</dbReference>
<evidence type="ECO:0000256" key="4">
    <source>
        <dbReference type="PROSITE-ProRule" id="PRU00221"/>
    </source>
</evidence>
<comment type="similarity">
    <text evidence="3">Belongs to the THOC3 family.</text>
</comment>
<keyword evidence="2" id="KW-0677">Repeat</keyword>
<dbReference type="EMBL" id="JALJOR010000009">
    <property type="protein sequence ID" value="KAK9811897.1"/>
    <property type="molecule type" value="Genomic_DNA"/>
</dbReference>
<evidence type="ECO:0000313" key="5">
    <source>
        <dbReference type="EMBL" id="KAK9811897.1"/>
    </source>
</evidence>
<dbReference type="AlphaFoldDB" id="A0AAW1PTV4"/>
<evidence type="ECO:0000256" key="1">
    <source>
        <dbReference type="ARBA" id="ARBA00022574"/>
    </source>
</evidence>
<dbReference type="Proteomes" id="UP001489004">
    <property type="component" value="Unassembled WGS sequence"/>
</dbReference>
<evidence type="ECO:0008006" key="7">
    <source>
        <dbReference type="Google" id="ProtNLM"/>
    </source>
</evidence>
<gene>
    <name evidence="5" type="ORF">WJX72_012063</name>
</gene>
<dbReference type="GO" id="GO:0000445">
    <property type="term" value="C:THO complex part of transcription export complex"/>
    <property type="evidence" value="ECO:0007669"/>
    <property type="project" value="TreeGrafter"/>
</dbReference>
<name>A0AAW1PTV4_9CHLO</name>
<dbReference type="GO" id="GO:0006406">
    <property type="term" value="P:mRNA export from nucleus"/>
    <property type="evidence" value="ECO:0007669"/>
    <property type="project" value="InterPro"/>
</dbReference>
<protein>
    <recommendedName>
        <fullName evidence="7">THO complex subunit 3</fullName>
    </recommendedName>
</protein>
<proteinExistence type="inferred from homology"/>
<dbReference type="PRINTS" id="PR00320">
    <property type="entry name" value="GPROTEINBRPT"/>
</dbReference>
<dbReference type="InterPro" id="IPR036322">
    <property type="entry name" value="WD40_repeat_dom_sf"/>
</dbReference>
<evidence type="ECO:0000256" key="3">
    <source>
        <dbReference type="ARBA" id="ARBA00046343"/>
    </source>
</evidence>
<dbReference type="PROSITE" id="PS50294">
    <property type="entry name" value="WD_REPEATS_REGION"/>
    <property type="match status" value="3"/>
</dbReference>
<feature type="repeat" description="WD" evidence="4">
    <location>
        <begin position="68"/>
        <end position="110"/>
    </location>
</feature>
<dbReference type="SUPFAM" id="SSF50978">
    <property type="entry name" value="WD40 repeat-like"/>
    <property type="match status" value="1"/>
</dbReference>
<dbReference type="InterPro" id="IPR019775">
    <property type="entry name" value="WD40_repeat_CS"/>
</dbReference>
<sequence length="325" mass="36252">MNGQQDSRTNTFQSYKTRELQGLTSKVHKLSWSNNGRKLATGSTDGVVRVWSVDPHSHGKPERCDHELVGHKEAINNLCWNPGHSDQLASTSSDKTLKIWDVRAARCTVTVKTGQALFLAWSPEASGMNQLVVGTKNDELLIVDVRKGKVLKTHKCGYQSNQLYWSKDGQHLFQAAGDNDVKILKFPSFEPTVSLQGHSERAYSLSLDPQEKFLASGADDGIVSLWDLESMACIRTSIKMDGHVWTSSFSHDSQYLAYTASENQDTHVNIESVATGEIVHRIPCRHQIEDLEWNPRHRVLAIACGNPNADSRGRDTYPVLIFTPP</sequence>
<dbReference type="PANTHER" id="PTHR22839:SF0">
    <property type="entry name" value="THO COMPLEX SUBUNIT 3"/>
    <property type="match status" value="1"/>
</dbReference>
<feature type="repeat" description="WD" evidence="4">
    <location>
        <begin position="195"/>
        <end position="236"/>
    </location>
</feature>
<accession>A0AAW1PTV4</accession>
<dbReference type="PROSITE" id="PS00678">
    <property type="entry name" value="WD_REPEATS_1"/>
    <property type="match status" value="2"/>
</dbReference>
<evidence type="ECO:0000313" key="6">
    <source>
        <dbReference type="Proteomes" id="UP001489004"/>
    </source>
</evidence>